<dbReference type="EMBL" id="BAAARJ010000009">
    <property type="protein sequence ID" value="GAA2614985.1"/>
    <property type="molecule type" value="Genomic_DNA"/>
</dbReference>
<gene>
    <name evidence="2" type="ORF">GCM10009863_30900</name>
</gene>
<protein>
    <recommendedName>
        <fullName evidence="4">Stage II sporulation protein M</fullName>
    </recommendedName>
</protein>
<keyword evidence="1" id="KW-0472">Membrane</keyword>
<evidence type="ECO:0000313" key="2">
    <source>
        <dbReference type="EMBL" id="GAA2614985.1"/>
    </source>
</evidence>
<feature type="transmembrane region" description="Helical" evidence="1">
    <location>
        <begin position="104"/>
        <end position="122"/>
    </location>
</feature>
<evidence type="ECO:0000256" key="1">
    <source>
        <dbReference type="SAM" id="Phobius"/>
    </source>
</evidence>
<keyword evidence="1" id="KW-0812">Transmembrane</keyword>
<feature type="transmembrane region" description="Helical" evidence="1">
    <location>
        <begin position="55"/>
        <end position="78"/>
    </location>
</feature>
<evidence type="ECO:0000313" key="3">
    <source>
        <dbReference type="Proteomes" id="UP001501447"/>
    </source>
</evidence>
<organism evidence="2 3">
    <name type="scientific">Streptomyces axinellae</name>
    <dbReference type="NCBI Taxonomy" id="552788"/>
    <lineage>
        <taxon>Bacteria</taxon>
        <taxon>Bacillati</taxon>
        <taxon>Actinomycetota</taxon>
        <taxon>Actinomycetes</taxon>
        <taxon>Kitasatosporales</taxon>
        <taxon>Streptomycetaceae</taxon>
        <taxon>Streptomyces</taxon>
    </lineage>
</organism>
<dbReference type="Proteomes" id="UP001501447">
    <property type="component" value="Unassembled WGS sequence"/>
</dbReference>
<reference evidence="3" key="1">
    <citation type="journal article" date="2019" name="Int. J. Syst. Evol. Microbiol.">
        <title>The Global Catalogue of Microorganisms (GCM) 10K type strain sequencing project: providing services to taxonomists for standard genome sequencing and annotation.</title>
        <authorList>
            <consortium name="The Broad Institute Genomics Platform"/>
            <consortium name="The Broad Institute Genome Sequencing Center for Infectious Disease"/>
            <person name="Wu L."/>
            <person name="Ma J."/>
        </authorList>
    </citation>
    <scope>NUCLEOTIDE SEQUENCE [LARGE SCALE GENOMIC DNA]</scope>
    <source>
        <strain evidence="3">JCM 16373</strain>
    </source>
</reference>
<accession>A0ABP6CD43</accession>
<evidence type="ECO:0008006" key="4">
    <source>
        <dbReference type="Google" id="ProtNLM"/>
    </source>
</evidence>
<proteinExistence type="predicted"/>
<keyword evidence="3" id="KW-1185">Reference proteome</keyword>
<sequence>MIILFVLNAVLAAGGIFFAMLAALRPSVLVTEGAEGVGVLFYARMYAAKAVPLCLLAAAVPFLTTGAVPGLCLFGAALSQAMDAALSQAMDAAIGLGRRDPRQVVGATVAAVVHALVGVLIWG</sequence>
<dbReference type="RefSeq" id="WP_344566268.1">
    <property type="nucleotide sequence ID" value="NZ_BAAARJ010000009.1"/>
</dbReference>
<comment type="caution">
    <text evidence="2">The sequence shown here is derived from an EMBL/GenBank/DDBJ whole genome shotgun (WGS) entry which is preliminary data.</text>
</comment>
<name>A0ABP6CD43_9ACTN</name>
<keyword evidence="1" id="KW-1133">Transmembrane helix</keyword>